<dbReference type="Pfam" id="PF02518">
    <property type="entry name" value="HATPase_c"/>
    <property type="match status" value="1"/>
</dbReference>
<dbReference type="PANTHER" id="PTHR42878">
    <property type="entry name" value="TWO-COMPONENT HISTIDINE KINASE"/>
    <property type="match status" value="1"/>
</dbReference>
<accession>A0A8J3BVW6</accession>
<evidence type="ECO:0000256" key="8">
    <source>
        <dbReference type="ARBA" id="ARBA00022989"/>
    </source>
</evidence>
<dbReference type="SMART" id="SM00388">
    <property type="entry name" value="HisKA"/>
    <property type="match status" value="1"/>
</dbReference>
<dbReference type="Gene3D" id="3.30.450.350">
    <property type="entry name" value="CHASE domain"/>
    <property type="match status" value="1"/>
</dbReference>
<dbReference type="PANTHER" id="PTHR42878:SF15">
    <property type="entry name" value="BACTERIOPHYTOCHROME"/>
    <property type="match status" value="1"/>
</dbReference>
<keyword evidence="6 12" id="KW-0812">Transmembrane</keyword>
<dbReference type="InterPro" id="IPR006189">
    <property type="entry name" value="CHASE_dom"/>
</dbReference>
<name>A0A8J3BVW6_9ACTN</name>
<dbReference type="GO" id="GO:0005886">
    <property type="term" value="C:plasma membrane"/>
    <property type="evidence" value="ECO:0007669"/>
    <property type="project" value="UniProtKB-SubCell"/>
</dbReference>
<sequence length="586" mass="62916">MLIGLTGTALAAGAFRMAGDARTAQAMNQRTELVVRAITAEIGRYRTVLADLAAAVGAQSDLTAAEFTAITRPVDRQRLPGATGVVYVVPATTDQVPRLQAYWRARGNTALRLRPAAGREDHYFGVLRRTLDGRPVDGGTDIAQAPEAAEALRTARTSTQAAISSSYRLLRDAGLPPQRQQLSAVLAAPVIASSPPARVGAFRGWILMGLRNQDFLRQTIGREAGDQVRVALYDTPSGLRAPVARWDPGIRVDPGRAARDVGVVVVQRTWDLTVRPTLRLVRDTNGHADDAAWAVGGLITGLLVLLTVVVVTSRDRAVRRVAEATAALRTDIARREEVESRLRSREKELMGFAGMVAHDLRSPLAHVSAYAELLREEAAEQWAQTHRGFLDRLRAAAARMQELIDDLLTYATADSSTLRTADVDLGDLMAGIRADQMAADDPPHIEVAELPVVTGDPTLLRQVLENLIGNAVKYSPPGRRAEVRVRATAERPGWHRIEVADRGIGIPEDQRVEVFDAFTRARGSEGYPGTGLGLAIVQRVVDRHGGVAGVEPNPGGGSLFWFTLASGAAATPADSDTMASLSGSRA</sequence>
<evidence type="ECO:0000256" key="6">
    <source>
        <dbReference type="ARBA" id="ARBA00022692"/>
    </source>
</evidence>
<organism evidence="15 16">
    <name type="scientific">Mangrovihabitans endophyticus</name>
    <dbReference type="NCBI Taxonomy" id="1751298"/>
    <lineage>
        <taxon>Bacteria</taxon>
        <taxon>Bacillati</taxon>
        <taxon>Actinomycetota</taxon>
        <taxon>Actinomycetes</taxon>
        <taxon>Micromonosporales</taxon>
        <taxon>Micromonosporaceae</taxon>
        <taxon>Mangrovihabitans</taxon>
    </lineage>
</organism>
<comment type="subcellular location">
    <subcellularLocation>
        <location evidence="2">Cell membrane</location>
    </subcellularLocation>
</comment>
<dbReference type="GO" id="GO:0000156">
    <property type="term" value="F:phosphorelay response regulator activity"/>
    <property type="evidence" value="ECO:0007669"/>
    <property type="project" value="TreeGrafter"/>
</dbReference>
<evidence type="ECO:0000256" key="2">
    <source>
        <dbReference type="ARBA" id="ARBA00004236"/>
    </source>
</evidence>
<feature type="domain" description="Histidine kinase" evidence="13">
    <location>
        <begin position="355"/>
        <end position="568"/>
    </location>
</feature>
<dbReference type="CDD" id="cd00082">
    <property type="entry name" value="HisKA"/>
    <property type="match status" value="1"/>
</dbReference>
<reference evidence="15" key="2">
    <citation type="submission" date="2020-09" db="EMBL/GenBank/DDBJ databases">
        <authorList>
            <person name="Sun Q."/>
            <person name="Zhou Y."/>
        </authorList>
    </citation>
    <scope>NUCLEOTIDE SEQUENCE</scope>
    <source>
        <strain evidence="15">CGMCC 4.7299</strain>
    </source>
</reference>
<dbReference type="InterPro" id="IPR036097">
    <property type="entry name" value="HisK_dim/P_sf"/>
</dbReference>
<dbReference type="InterPro" id="IPR003594">
    <property type="entry name" value="HATPase_dom"/>
</dbReference>
<dbReference type="InterPro" id="IPR042240">
    <property type="entry name" value="CHASE_sf"/>
</dbReference>
<keyword evidence="10 12" id="KW-0472">Membrane</keyword>
<dbReference type="EC" id="2.7.13.3" evidence="3"/>
<protein>
    <recommendedName>
        <fullName evidence="11">Sensor-like histidine kinase SenX3</fullName>
        <ecNumber evidence="3">2.7.13.3</ecNumber>
    </recommendedName>
</protein>
<dbReference type="InterPro" id="IPR003661">
    <property type="entry name" value="HisK_dim/P_dom"/>
</dbReference>
<dbReference type="SUPFAM" id="SSF47384">
    <property type="entry name" value="Homodimeric domain of signal transducing histidine kinase"/>
    <property type="match status" value="1"/>
</dbReference>
<dbReference type="Gene3D" id="3.30.565.10">
    <property type="entry name" value="Histidine kinase-like ATPase, C-terminal domain"/>
    <property type="match status" value="1"/>
</dbReference>
<dbReference type="CDD" id="cd00075">
    <property type="entry name" value="HATPase"/>
    <property type="match status" value="1"/>
</dbReference>
<proteinExistence type="predicted"/>
<dbReference type="GO" id="GO:0007234">
    <property type="term" value="P:osmosensory signaling via phosphorelay pathway"/>
    <property type="evidence" value="ECO:0007669"/>
    <property type="project" value="TreeGrafter"/>
</dbReference>
<evidence type="ECO:0000256" key="12">
    <source>
        <dbReference type="SAM" id="Phobius"/>
    </source>
</evidence>
<dbReference type="InterPro" id="IPR050351">
    <property type="entry name" value="BphY/WalK/GraS-like"/>
</dbReference>
<keyword evidence="4" id="KW-0597">Phosphoprotein</keyword>
<keyword evidence="16" id="KW-1185">Reference proteome</keyword>
<keyword evidence="9" id="KW-0902">Two-component regulatory system</keyword>
<reference evidence="15" key="1">
    <citation type="journal article" date="2014" name="Int. J. Syst. Evol. Microbiol.">
        <title>Complete genome sequence of Corynebacterium casei LMG S-19264T (=DSM 44701T), isolated from a smear-ripened cheese.</title>
        <authorList>
            <consortium name="US DOE Joint Genome Institute (JGI-PGF)"/>
            <person name="Walter F."/>
            <person name="Albersmeier A."/>
            <person name="Kalinowski J."/>
            <person name="Ruckert C."/>
        </authorList>
    </citation>
    <scope>NUCLEOTIDE SEQUENCE</scope>
    <source>
        <strain evidence="15">CGMCC 4.7299</strain>
    </source>
</reference>
<dbReference type="GO" id="GO:0030295">
    <property type="term" value="F:protein kinase activator activity"/>
    <property type="evidence" value="ECO:0007669"/>
    <property type="project" value="TreeGrafter"/>
</dbReference>
<evidence type="ECO:0000256" key="5">
    <source>
        <dbReference type="ARBA" id="ARBA00022679"/>
    </source>
</evidence>
<dbReference type="AlphaFoldDB" id="A0A8J3BVW6"/>
<evidence type="ECO:0000256" key="7">
    <source>
        <dbReference type="ARBA" id="ARBA00022777"/>
    </source>
</evidence>
<evidence type="ECO:0000256" key="9">
    <source>
        <dbReference type="ARBA" id="ARBA00023012"/>
    </source>
</evidence>
<dbReference type="PROSITE" id="PS50109">
    <property type="entry name" value="HIS_KIN"/>
    <property type="match status" value="1"/>
</dbReference>
<keyword evidence="7" id="KW-0418">Kinase</keyword>
<comment type="caution">
    <text evidence="15">The sequence shown here is derived from an EMBL/GenBank/DDBJ whole genome shotgun (WGS) entry which is preliminary data.</text>
</comment>
<dbReference type="InterPro" id="IPR036890">
    <property type="entry name" value="HATPase_C_sf"/>
</dbReference>
<feature type="domain" description="CHASE" evidence="14">
    <location>
        <begin position="139"/>
        <end position="220"/>
    </location>
</feature>
<evidence type="ECO:0000259" key="14">
    <source>
        <dbReference type="PROSITE" id="PS50839"/>
    </source>
</evidence>
<gene>
    <name evidence="15" type="ORF">GCM10012284_13970</name>
</gene>
<dbReference type="InterPro" id="IPR005467">
    <property type="entry name" value="His_kinase_dom"/>
</dbReference>
<dbReference type="EMBL" id="BMMX01000003">
    <property type="protein sequence ID" value="GGK81236.1"/>
    <property type="molecule type" value="Genomic_DNA"/>
</dbReference>
<feature type="transmembrane region" description="Helical" evidence="12">
    <location>
        <begin position="291"/>
        <end position="311"/>
    </location>
</feature>
<evidence type="ECO:0000256" key="3">
    <source>
        <dbReference type="ARBA" id="ARBA00012438"/>
    </source>
</evidence>
<keyword evidence="8 12" id="KW-1133">Transmembrane helix</keyword>
<evidence type="ECO:0000256" key="1">
    <source>
        <dbReference type="ARBA" id="ARBA00000085"/>
    </source>
</evidence>
<keyword evidence="5" id="KW-0808">Transferase</keyword>
<dbReference type="InterPro" id="IPR004358">
    <property type="entry name" value="Sig_transdc_His_kin-like_C"/>
</dbReference>
<dbReference type="Pfam" id="PF03924">
    <property type="entry name" value="CHASE"/>
    <property type="match status" value="1"/>
</dbReference>
<dbReference type="Pfam" id="PF00512">
    <property type="entry name" value="HisKA"/>
    <property type="match status" value="1"/>
</dbReference>
<evidence type="ECO:0000256" key="4">
    <source>
        <dbReference type="ARBA" id="ARBA00022553"/>
    </source>
</evidence>
<evidence type="ECO:0000256" key="10">
    <source>
        <dbReference type="ARBA" id="ARBA00023136"/>
    </source>
</evidence>
<dbReference type="GO" id="GO:0000155">
    <property type="term" value="F:phosphorelay sensor kinase activity"/>
    <property type="evidence" value="ECO:0007669"/>
    <property type="project" value="InterPro"/>
</dbReference>
<dbReference type="SMART" id="SM01079">
    <property type="entry name" value="CHASE"/>
    <property type="match status" value="1"/>
</dbReference>
<evidence type="ECO:0000259" key="13">
    <source>
        <dbReference type="PROSITE" id="PS50109"/>
    </source>
</evidence>
<comment type="catalytic activity">
    <reaction evidence="1">
        <text>ATP + protein L-histidine = ADP + protein N-phospho-L-histidine.</text>
        <dbReference type="EC" id="2.7.13.3"/>
    </reaction>
</comment>
<dbReference type="SUPFAM" id="SSF55874">
    <property type="entry name" value="ATPase domain of HSP90 chaperone/DNA topoisomerase II/histidine kinase"/>
    <property type="match status" value="1"/>
</dbReference>
<dbReference type="Proteomes" id="UP000656042">
    <property type="component" value="Unassembled WGS sequence"/>
</dbReference>
<evidence type="ECO:0000256" key="11">
    <source>
        <dbReference type="ARBA" id="ARBA00039401"/>
    </source>
</evidence>
<evidence type="ECO:0000313" key="15">
    <source>
        <dbReference type="EMBL" id="GGK81236.1"/>
    </source>
</evidence>
<dbReference type="SMART" id="SM00387">
    <property type="entry name" value="HATPase_c"/>
    <property type="match status" value="1"/>
</dbReference>
<dbReference type="Gene3D" id="1.10.287.130">
    <property type="match status" value="1"/>
</dbReference>
<dbReference type="PROSITE" id="PS50839">
    <property type="entry name" value="CHASE"/>
    <property type="match status" value="1"/>
</dbReference>
<dbReference type="PRINTS" id="PR00344">
    <property type="entry name" value="BCTRLSENSOR"/>
</dbReference>
<evidence type="ECO:0000313" key="16">
    <source>
        <dbReference type="Proteomes" id="UP000656042"/>
    </source>
</evidence>